<protein>
    <submittedName>
        <fullName evidence="2">Zf-TFIIB domain-containing protein</fullName>
    </submittedName>
</protein>
<organism evidence="2 3">
    <name type="scientific">Sphingobacterium daejeonense</name>
    <dbReference type="NCBI Taxonomy" id="371142"/>
    <lineage>
        <taxon>Bacteria</taxon>
        <taxon>Pseudomonadati</taxon>
        <taxon>Bacteroidota</taxon>
        <taxon>Sphingobacteriia</taxon>
        <taxon>Sphingobacteriales</taxon>
        <taxon>Sphingobacteriaceae</taxon>
        <taxon>Sphingobacterium</taxon>
    </lineage>
</organism>
<comment type="caution">
    <text evidence="2">The sequence shown here is derived from an EMBL/GenBank/DDBJ whole genome shotgun (WGS) entry which is preliminary data.</text>
</comment>
<keyword evidence="3" id="KW-1185">Reference proteome</keyword>
<accession>A0ABW3RNA1</accession>
<dbReference type="InterPro" id="IPR027392">
    <property type="entry name" value="TF_Znf"/>
</dbReference>
<name>A0ABW3RNA1_9SPHI</name>
<dbReference type="EMBL" id="JBHTKY010000019">
    <property type="protein sequence ID" value="MFD1166454.1"/>
    <property type="molecule type" value="Genomic_DNA"/>
</dbReference>
<proteinExistence type="predicted"/>
<reference evidence="3" key="1">
    <citation type="journal article" date="2019" name="Int. J. Syst. Evol. Microbiol.">
        <title>The Global Catalogue of Microorganisms (GCM) 10K type strain sequencing project: providing services to taxonomists for standard genome sequencing and annotation.</title>
        <authorList>
            <consortium name="The Broad Institute Genomics Platform"/>
            <consortium name="The Broad Institute Genome Sequencing Center for Infectious Disease"/>
            <person name="Wu L."/>
            <person name="Ma J."/>
        </authorList>
    </citation>
    <scope>NUCLEOTIDE SEQUENCE [LARGE SCALE GENOMIC DNA]</scope>
    <source>
        <strain evidence="3">CCUG 52468</strain>
    </source>
</reference>
<feature type="domain" description="Transcription factor zinc-finger" evidence="1">
    <location>
        <begin position="2"/>
        <end position="30"/>
    </location>
</feature>
<dbReference type="RefSeq" id="WP_380897119.1">
    <property type="nucleotide sequence ID" value="NZ_JBHTKY010000019.1"/>
</dbReference>
<evidence type="ECO:0000259" key="1">
    <source>
        <dbReference type="Pfam" id="PF13453"/>
    </source>
</evidence>
<gene>
    <name evidence="2" type="ORF">ACFQ2C_12640</name>
</gene>
<dbReference type="Proteomes" id="UP001597205">
    <property type="component" value="Unassembled WGS sequence"/>
</dbReference>
<dbReference type="Pfam" id="PF13453">
    <property type="entry name" value="Zn_ribbon_TFIIB"/>
    <property type="match status" value="1"/>
</dbReference>
<evidence type="ECO:0000313" key="3">
    <source>
        <dbReference type="Proteomes" id="UP001597205"/>
    </source>
</evidence>
<evidence type="ECO:0000313" key="2">
    <source>
        <dbReference type="EMBL" id="MFD1166454.1"/>
    </source>
</evidence>
<sequence>MKCPNCNETLLVAETHGVEIDYCLNFRGEWT</sequence>